<name>A0ABP6HLF0_9ACTN</name>
<proteinExistence type="predicted"/>
<dbReference type="SUPFAM" id="SSF56601">
    <property type="entry name" value="beta-lactamase/transpeptidase-like"/>
    <property type="match status" value="1"/>
</dbReference>
<keyword evidence="2" id="KW-1185">Reference proteome</keyword>
<evidence type="ECO:0000313" key="2">
    <source>
        <dbReference type="Proteomes" id="UP001500893"/>
    </source>
</evidence>
<gene>
    <name evidence="1" type="ORF">GCM10010521_67520</name>
</gene>
<dbReference type="RefSeq" id="WP_345059286.1">
    <property type="nucleotide sequence ID" value="NZ_BAAAVM010000136.1"/>
</dbReference>
<sequence>MAIFPDLKSDLLAPDAALQQALDTALAAAPQGLSSVPLGIVALNDSAPHGFAGQLEREIHFSASLLKATSMWASFELLRAANELVAEKQPQPGDVVPLLHSEFDDIINDVRVAQLTGVNLTGFILPQWDKLFTTQADSTVTFSTNFQTSLTGSIADGDDVATGAVVHGAGFGYLTEGAATAGFFDETATDTPRTADGMWLCGDYANGFPPQRIPCVNDTPTAQGTSVRQMARLFTFLAGDAPLVDGTSDDAMRDLLTKAVERGHTFLDRDPTVQFRLLQSKIGLGSVHTGTPSQQTVASEAAIVRENSTGSRFVLLFQNLAFANNASLKPVSQVFDAAIAAFLFP</sequence>
<protein>
    <recommendedName>
        <fullName evidence="3">Serine hydrolase</fullName>
    </recommendedName>
</protein>
<organism evidence="1 2">
    <name type="scientific">Streptomyces rameus</name>
    <dbReference type="NCBI Taxonomy" id="68261"/>
    <lineage>
        <taxon>Bacteria</taxon>
        <taxon>Bacillati</taxon>
        <taxon>Actinomycetota</taxon>
        <taxon>Actinomycetes</taxon>
        <taxon>Kitasatosporales</taxon>
        <taxon>Streptomycetaceae</taxon>
        <taxon>Streptomyces</taxon>
    </lineage>
</organism>
<reference evidence="2" key="1">
    <citation type="journal article" date="2019" name="Int. J. Syst. Evol. Microbiol.">
        <title>The Global Catalogue of Microorganisms (GCM) 10K type strain sequencing project: providing services to taxonomists for standard genome sequencing and annotation.</title>
        <authorList>
            <consortium name="The Broad Institute Genomics Platform"/>
            <consortium name="The Broad Institute Genome Sequencing Center for Infectious Disease"/>
            <person name="Wu L."/>
            <person name="Ma J."/>
        </authorList>
    </citation>
    <scope>NUCLEOTIDE SEQUENCE [LARGE SCALE GENOMIC DNA]</scope>
    <source>
        <strain evidence="2">JCM 11574</strain>
    </source>
</reference>
<evidence type="ECO:0000313" key="1">
    <source>
        <dbReference type="EMBL" id="GAA2779005.1"/>
    </source>
</evidence>
<accession>A0ABP6HLF0</accession>
<evidence type="ECO:0008006" key="3">
    <source>
        <dbReference type="Google" id="ProtNLM"/>
    </source>
</evidence>
<comment type="caution">
    <text evidence="1">The sequence shown here is derived from an EMBL/GenBank/DDBJ whole genome shotgun (WGS) entry which is preliminary data.</text>
</comment>
<dbReference type="InterPro" id="IPR012338">
    <property type="entry name" value="Beta-lactam/transpept-like"/>
</dbReference>
<dbReference type="EMBL" id="BAAAVM010000136">
    <property type="protein sequence ID" value="GAA2779005.1"/>
    <property type="molecule type" value="Genomic_DNA"/>
</dbReference>
<dbReference type="Proteomes" id="UP001500893">
    <property type="component" value="Unassembled WGS sequence"/>
</dbReference>